<evidence type="ECO:0000313" key="2">
    <source>
        <dbReference type="EMBL" id="TLX63642.1"/>
    </source>
</evidence>
<evidence type="ECO:0000313" key="3">
    <source>
        <dbReference type="Proteomes" id="UP000306753"/>
    </source>
</evidence>
<name>A0A5R9QFQ6_9GAMM</name>
<sequence length="64" mass="6984">MTTLQIVLFSVLSLSVVSAGAYLDIRASERDRAARTTNFNDPNTLLTGRTQQRAASEAKTKKQA</sequence>
<reference evidence="2 3" key="1">
    <citation type="journal article" date="2017" name="Eur. J. Clin. Microbiol. Infect. Dis.">
        <title>Uncommonly isolated clinical Pseudomonas: identification and phylogenetic assignation.</title>
        <authorList>
            <person name="Mulet M."/>
            <person name="Gomila M."/>
            <person name="Ramirez A."/>
            <person name="Cardew S."/>
            <person name="Moore E.R."/>
            <person name="Lalucat J."/>
            <person name="Garcia-Valdes E."/>
        </authorList>
    </citation>
    <scope>NUCLEOTIDE SEQUENCE [LARGE SCALE GENOMIC DNA]</scope>
    <source>
        <strain evidence="2 3">SD129</strain>
    </source>
</reference>
<feature type="compositionally biased region" description="Polar residues" evidence="1">
    <location>
        <begin position="35"/>
        <end position="54"/>
    </location>
</feature>
<proteinExistence type="predicted"/>
<feature type="region of interest" description="Disordered" evidence="1">
    <location>
        <begin position="32"/>
        <end position="64"/>
    </location>
</feature>
<protein>
    <submittedName>
        <fullName evidence="2">Uncharacterized protein</fullName>
    </submittedName>
</protein>
<keyword evidence="3" id="KW-1185">Reference proteome</keyword>
<dbReference type="Proteomes" id="UP000306753">
    <property type="component" value="Unassembled WGS sequence"/>
</dbReference>
<accession>A0A5R9QFQ6</accession>
<gene>
    <name evidence="2" type="ORF">DN820_09655</name>
</gene>
<organism evidence="2 3">
    <name type="scientific">Stutzerimonas nosocomialis</name>
    <dbReference type="NCBI Taxonomy" id="1056496"/>
    <lineage>
        <taxon>Bacteria</taxon>
        <taxon>Pseudomonadati</taxon>
        <taxon>Pseudomonadota</taxon>
        <taxon>Gammaproteobacteria</taxon>
        <taxon>Pseudomonadales</taxon>
        <taxon>Pseudomonadaceae</taxon>
        <taxon>Stutzerimonas</taxon>
    </lineage>
</organism>
<evidence type="ECO:0000256" key="1">
    <source>
        <dbReference type="SAM" id="MobiDB-lite"/>
    </source>
</evidence>
<comment type="caution">
    <text evidence="2">The sequence shown here is derived from an EMBL/GenBank/DDBJ whole genome shotgun (WGS) entry which is preliminary data.</text>
</comment>
<dbReference type="RefSeq" id="WP_138411582.1">
    <property type="nucleotide sequence ID" value="NZ_QLAG01000010.1"/>
</dbReference>
<dbReference type="EMBL" id="QLAG01000010">
    <property type="protein sequence ID" value="TLX63642.1"/>
    <property type="molecule type" value="Genomic_DNA"/>
</dbReference>
<dbReference type="AlphaFoldDB" id="A0A5R9QFQ6"/>